<dbReference type="Proteomes" id="UP000309488">
    <property type="component" value="Unassembled WGS sequence"/>
</dbReference>
<feature type="transmembrane region" description="Helical" evidence="2">
    <location>
        <begin position="26"/>
        <end position="44"/>
    </location>
</feature>
<dbReference type="OrthoDB" id="996104at2"/>
<feature type="region of interest" description="Disordered" evidence="1">
    <location>
        <begin position="196"/>
        <end position="226"/>
    </location>
</feature>
<keyword evidence="2" id="KW-0812">Transmembrane</keyword>
<dbReference type="EMBL" id="SWBR01000002">
    <property type="protein sequence ID" value="TKC09857.1"/>
    <property type="molecule type" value="Genomic_DNA"/>
</dbReference>
<proteinExistence type="predicted"/>
<dbReference type="AlphaFoldDB" id="A0A4U1CP84"/>
<evidence type="ECO:0000313" key="3">
    <source>
        <dbReference type="EMBL" id="TKC09857.1"/>
    </source>
</evidence>
<dbReference type="RefSeq" id="WP_136839435.1">
    <property type="nucleotide sequence ID" value="NZ_SWBR01000002.1"/>
</dbReference>
<keyword evidence="2" id="KW-1133">Transmembrane helix</keyword>
<comment type="caution">
    <text evidence="3">The sequence shown here is derived from an EMBL/GenBank/DDBJ whole genome shotgun (WGS) entry which is preliminary data.</text>
</comment>
<evidence type="ECO:0000313" key="4">
    <source>
        <dbReference type="Proteomes" id="UP000309488"/>
    </source>
</evidence>
<name>A0A4U1CP84_9SPHI</name>
<protein>
    <recommendedName>
        <fullName evidence="5">SMODS and SLOG-associating 2TM effector domain-containing protein</fullName>
    </recommendedName>
</protein>
<sequence length="226" mass="26435">MDNRLQFFTEWYHKENERQQSLNESISIPTGIVSAISVAYYFLISEFRFESKIDNFIEYLFIGLIFTSIITWSYTVYNLFRAYNDLFKGFTYKAINFPTVLNTYYDQLKDYSDDYNKLYEEYLLKVISESLEQNIINNDSKSGYLHLSKRYLLITLVPLLISLGPFVYNFFNTEKEPYNISIVNHQPNKIKIMAKQTTKPTTPPAQPGIRLVKEGSQKPSPKGGNK</sequence>
<keyword evidence="2" id="KW-0472">Membrane</keyword>
<keyword evidence="4" id="KW-1185">Reference proteome</keyword>
<evidence type="ECO:0008006" key="5">
    <source>
        <dbReference type="Google" id="ProtNLM"/>
    </source>
</evidence>
<feature type="transmembrane region" description="Helical" evidence="2">
    <location>
        <begin position="151"/>
        <end position="171"/>
    </location>
</feature>
<gene>
    <name evidence="3" type="ORF">FA048_06490</name>
</gene>
<reference evidence="3 4" key="1">
    <citation type="submission" date="2019-04" db="EMBL/GenBank/DDBJ databases">
        <title>Pedobacter sp. RP-3-22 sp. nov., isolated from Arctic soil.</title>
        <authorList>
            <person name="Dahal R.H."/>
            <person name="Kim D.-U."/>
        </authorList>
    </citation>
    <scope>NUCLEOTIDE SEQUENCE [LARGE SCALE GENOMIC DNA]</scope>
    <source>
        <strain evidence="3 4">RP-3-22</strain>
    </source>
</reference>
<accession>A0A4U1CP84</accession>
<organism evidence="3 4">
    <name type="scientific">Pedobacter polaris</name>
    <dbReference type="NCBI Taxonomy" id="2571273"/>
    <lineage>
        <taxon>Bacteria</taxon>
        <taxon>Pseudomonadati</taxon>
        <taxon>Bacteroidota</taxon>
        <taxon>Sphingobacteriia</taxon>
        <taxon>Sphingobacteriales</taxon>
        <taxon>Sphingobacteriaceae</taxon>
        <taxon>Pedobacter</taxon>
    </lineage>
</organism>
<evidence type="ECO:0000256" key="1">
    <source>
        <dbReference type="SAM" id="MobiDB-lite"/>
    </source>
</evidence>
<evidence type="ECO:0000256" key="2">
    <source>
        <dbReference type="SAM" id="Phobius"/>
    </source>
</evidence>
<feature type="transmembrane region" description="Helical" evidence="2">
    <location>
        <begin position="56"/>
        <end position="77"/>
    </location>
</feature>